<dbReference type="PROSITE" id="PS51257">
    <property type="entry name" value="PROKAR_LIPOPROTEIN"/>
    <property type="match status" value="1"/>
</dbReference>
<organism evidence="2 3">
    <name type="scientific">Natronomonas moolapensis (strain DSM 18674 / CECT 7526 / JCM 14361 / 8.8.11)</name>
    <dbReference type="NCBI Taxonomy" id="268739"/>
    <lineage>
        <taxon>Archaea</taxon>
        <taxon>Methanobacteriati</taxon>
        <taxon>Methanobacteriota</taxon>
        <taxon>Stenosarchaea group</taxon>
        <taxon>Halobacteria</taxon>
        <taxon>Halobacteriales</taxon>
        <taxon>Natronomonadaceae</taxon>
        <taxon>Natronomonas</taxon>
    </lineage>
</organism>
<evidence type="ECO:0000313" key="3">
    <source>
        <dbReference type="Proteomes" id="UP000011867"/>
    </source>
</evidence>
<dbReference type="OrthoDB" id="6763at2157"/>
<dbReference type="GeneID" id="14651917"/>
<dbReference type="InterPro" id="IPR038695">
    <property type="entry name" value="Saro_0823-like_sf"/>
</dbReference>
<dbReference type="EMBL" id="HF582854">
    <property type="protein sequence ID" value="CCQ37646.1"/>
    <property type="molecule type" value="Genomic_DNA"/>
</dbReference>
<sequence>MDRRTWLATTAALAGLSGCLDAANDADAVPGDGTPAPDDGTPAPDDGTPAPDDGTPAPDDGTPAPEATPTPEPVHESYETTEIGVVSEDGSELGSVTAAIADTGDLRYTGLSDTDSLPEDRGMVFVYGSVADRTFVMRRMDFGIDIVYADSAGTITKIHHAPAPGPDEVGNDQAYPGRGQYVLEVNYEWTTRHGVEAGDRLEFDLG</sequence>
<name>M1XT87_NATM8</name>
<evidence type="ECO:0000256" key="1">
    <source>
        <dbReference type="SAM" id="MobiDB-lite"/>
    </source>
</evidence>
<keyword evidence="3" id="KW-1185">Reference proteome</keyword>
<dbReference type="HOGENOM" id="CLU_097039_1_0_2"/>
<feature type="region of interest" description="Disordered" evidence="1">
    <location>
        <begin position="22"/>
        <end position="78"/>
    </location>
</feature>
<dbReference type="AlphaFoldDB" id="M1XT87"/>
<dbReference type="KEGG" id="nmo:Nmlp_3521"/>
<dbReference type="STRING" id="268739.Nmlp_3521"/>
<dbReference type="eggNOG" id="arCOG03116">
    <property type="taxonomic scope" value="Archaea"/>
</dbReference>
<evidence type="ECO:0000313" key="2">
    <source>
        <dbReference type="EMBL" id="CCQ37646.1"/>
    </source>
</evidence>
<proteinExistence type="predicted"/>
<reference evidence="2 3" key="1">
    <citation type="journal article" date="2013" name="Genome Announc.">
        <title>Genome of the haloarchaeon Natronomonas moolapensis, a neutrophilic member of a previously haloalkaliphilic genus.</title>
        <authorList>
            <person name="Dyall-Smith M.L."/>
            <person name="Pfeiffer F."/>
            <person name="Oberwinkler T."/>
            <person name="Klee K."/>
            <person name="Rampp M."/>
            <person name="Palm P."/>
            <person name="Gross K."/>
            <person name="Schuster S.C."/>
            <person name="Oesterhelt D."/>
        </authorList>
    </citation>
    <scope>NUCLEOTIDE SEQUENCE [LARGE SCALE GENOMIC DNA]</scope>
    <source>
        <strain evidence="3">DSM 18674 / JCM 14361 / 8.8.11</strain>
    </source>
</reference>
<protein>
    <submittedName>
        <fullName evidence="2">DUF192 family protein</fullName>
    </submittedName>
</protein>
<dbReference type="Proteomes" id="UP000011867">
    <property type="component" value="Chromosome"/>
</dbReference>
<dbReference type="Gene3D" id="2.60.120.1140">
    <property type="entry name" value="Protein of unknown function DUF192"/>
    <property type="match status" value="1"/>
</dbReference>
<dbReference type="PANTHER" id="PTHR37953">
    <property type="entry name" value="UPF0127 PROTEIN MJ1496"/>
    <property type="match status" value="1"/>
</dbReference>
<dbReference type="PANTHER" id="PTHR37953:SF1">
    <property type="entry name" value="UPF0127 PROTEIN MJ1496"/>
    <property type="match status" value="1"/>
</dbReference>
<dbReference type="Pfam" id="PF02643">
    <property type="entry name" value="DUF192"/>
    <property type="match status" value="1"/>
</dbReference>
<dbReference type="RefSeq" id="WP_015410383.1">
    <property type="nucleotide sequence ID" value="NC_020388.1"/>
</dbReference>
<dbReference type="InterPro" id="IPR003795">
    <property type="entry name" value="DUF192"/>
</dbReference>
<gene>
    <name evidence="2" type="ordered locus">Nmlp_3521</name>
</gene>
<accession>M1XT87</accession>
<feature type="compositionally biased region" description="Low complexity" evidence="1">
    <location>
        <begin position="25"/>
        <end position="65"/>
    </location>
</feature>